<keyword evidence="4" id="KW-1015">Disulfide bond</keyword>
<dbReference type="CDD" id="cd05471">
    <property type="entry name" value="pepsin_like"/>
    <property type="match status" value="1"/>
</dbReference>
<keyword evidence="2 5" id="KW-0064">Aspartyl protease</keyword>
<dbReference type="Pfam" id="PF00026">
    <property type="entry name" value="Asp"/>
    <property type="match status" value="1"/>
</dbReference>
<feature type="active site" evidence="3">
    <location>
        <position position="272"/>
    </location>
</feature>
<dbReference type="AlphaFoldDB" id="A0AAD5UN82"/>
<evidence type="ECO:0000256" key="2">
    <source>
        <dbReference type="ARBA" id="ARBA00022750"/>
    </source>
</evidence>
<keyword evidence="5" id="KW-0378">Hydrolase</keyword>
<dbReference type="InterPro" id="IPR001461">
    <property type="entry name" value="Aspartic_peptidase_A1"/>
</dbReference>
<dbReference type="Gene3D" id="2.40.70.10">
    <property type="entry name" value="Acid Proteases"/>
    <property type="match status" value="2"/>
</dbReference>
<evidence type="ECO:0000313" key="8">
    <source>
        <dbReference type="EMBL" id="KAJ3261128.1"/>
    </source>
</evidence>
<keyword evidence="6" id="KW-0732">Signal</keyword>
<evidence type="ECO:0000256" key="5">
    <source>
        <dbReference type="RuleBase" id="RU000454"/>
    </source>
</evidence>
<sequence>MLFVASLLAVSATALAPFTVPIHKSAPFHLSNVPKQERHAASARSAIHRFSTSPGSAPLENVYNFLYRANATVGKGQILTVDLDTGSSDVWVRGAKCTSSDGSCDGPKVNTADSTLKSTGKTYSITYGSGSCSGDIYTGPVAVGNAVASNLPFGVSTSEKGLAGVADGLLGLGYNGISTISQQTGTSANWFDALGFSGANNKFAFYLSDASNGDSGEVTFGGVDTSKYTGAVNYVSVNSQTYWQFDISQVSYSAGSSSGALGGFFANNAISDTGTSLIILGTSQADAINQGIGAQPYNSTLGAYYIDCGIAKTGPSLDFKFPSFTLSVPSKYYVLDNGDGTCISGVTQGAGFLTPSIFGDVLSRAYYTVYDKANNKVGFAKAVHPQ</sequence>
<evidence type="ECO:0000256" key="1">
    <source>
        <dbReference type="ARBA" id="ARBA00007447"/>
    </source>
</evidence>
<accession>A0AAD5UN82</accession>
<dbReference type="Proteomes" id="UP001210925">
    <property type="component" value="Unassembled WGS sequence"/>
</dbReference>
<dbReference type="PANTHER" id="PTHR47966">
    <property type="entry name" value="BETA-SITE APP-CLEAVING ENZYME, ISOFORM A-RELATED"/>
    <property type="match status" value="1"/>
</dbReference>
<dbReference type="PROSITE" id="PS00141">
    <property type="entry name" value="ASP_PROTEASE"/>
    <property type="match status" value="1"/>
</dbReference>
<dbReference type="InterPro" id="IPR034164">
    <property type="entry name" value="Pepsin-like_dom"/>
</dbReference>
<comment type="caution">
    <text evidence="8">The sequence shown here is derived from an EMBL/GenBank/DDBJ whole genome shotgun (WGS) entry which is preliminary data.</text>
</comment>
<proteinExistence type="inferred from homology"/>
<dbReference type="InterPro" id="IPR021109">
    <property type="entry name" value="Peptidase_aspartic_dom_sf"/>
</dbReference>
<dbReference type="EMBL" id="JADGKB010000007">
    <property type="protein sequence ID" value="KAJ3261128.1"/>
    <property type="molecule type" value="Genomic_DNA"/>
</dbReference>
<feature type="disulfide bond" evidence="4">
    <location>
        <begin position="308"/>
        <end position="342"/>
    </location>
</feature>
<dbReference type="InterPro" id="IPR033121">
    <property type="entry name" value="PEPTIDASE_A1"/>
</dbReference>
<feature type="signal peptide" evidence="6">
    <location>
        <begin position="1"/>
        <end position="16"/>
    </location>
</feature>
<keyword evidence="9" id="KW-1185">Reference proteome</keyword>
<feature type="active site" evidence="3">
    <location>
        <position position="84"/>
    </location>
</feature>
<dbReference type="GO" id="GO:0004190">
    <property type="term" value="F:aspartic-type endopeptidase activity"/>
    <property type="evidence" value="ECO:0007669"/>
    <property type="project" value="UniProtKB-KW"/>
</dbReference>
<dbReference type="PANTHER" id="PTHR47966:SF51">
    <property type="entry name" value="BETA-SITE APP-CLEAVING ENZYME, ISOFORM A-RELATED"/>
    <property type="match status" value="1"/>
</dbReference>
<dbReference type="SUPFAM" id="SSF50630">
    <property type="entry name" value="Acid proteases"/>
    <property type="match status" value="1"/>
</dbReference>
<dbReference type="GO" id="GO:0006508">
    <property type="term" value="P:proteolysis"/>
    <property type="evidence" value="ECO:0007669"/>
    <property type="project" value="UniProtKB-KW"/>
</dbReference>
<keyword evidence="5 8" id="KW-0645">Protease</keyword>
<gene>
    <name evidence="8" type="primary">PEP2_9</name>
    <name evidence="8" type="ORF">HK103_006437</name>
</gene>
<dbReference type="PROSITE" id="PS51767">
    <property type="entry name" value="PEPTIDASE_A1"/>
    <property type="match status" value="1"/>
</dbReference>
<evidence type="ECO:0000256" key="6">
    <source>
        <dbReference type="SAM" id="SignalP"/>
    </source>
</evidence>
<dbReference type="PRINTS" id="PR00792">
    <property type="entry name" value="PEPSIN"/>
</dbReference>
<evidence type="ECO:0000256" key="3">
    <source>
        <dbReference type="PIRSR" id="PIRSR601461-1"/>
    </source>
</evidence>
<organism evidence="8 9">
    <name type="scientific">Boothiomyces macroporosus</name>
    <dbReference type="NCBI Taxonomy" id="261099"/>
    <lineage>
        <taxon>Eukaryota</taxon>
        <taxon>Fungi</taxon>
        <taxon>Fungi incertae sedis</taxon>
        <taxon>Chytridiomycota</taxon>
        <taxon>Chytridiomycota incertae sedis</taxon>
        <taxon>Chytridiomycetes</taxon>
        <taxon>Rhizophydiales</taxon>
        <taxon>Terramycetaceae</taxon>
        <taxon>Boothiomyces</taxon>
    </lineage>
</organism>
<evidence type="ECO:0000259" key="7">
    <source>
        <dbReference type="PROSITE" id="PS51767"/>
    </source>
</evidence>
<feature type="chain" id="PRO_5042275688" evidence="6">
    <location>
        <begin position="17"/>
        <end position="386"/>
    </location>
</feature>
<evidence type="ECO:0000256" key="4">
    <source>
        <dbReference type="PIRSR" id="PIRSR601461-2"/>
    </source>
</evidence>
<dbReference type="InterPro" id="IPR001969">
    <property type="entry name" value="Aspartic_peptidase_AS"/>
</dbReference>
<evidence type="ECO:0000313" key="9">
    <source>
        <dbReference type="Proteomes" id="UP001210925"/>
    </source>
</evidence>
<comment type="similarity">
    <text evidence="1 5">Belongs to the peptidase A1 family.</text>
</comment>
<name>A0AAD5UN82_9FUNG</name>
<protein>
    <submittedName>
        <fullName evidence="8">Vacuolar protease A</fullName>
    </submittedName>
</protein>
<reference evidence="8" key="1">
    <citation type="submission" date="2020-05" db="EMBL/GenBank/DDBJ databases">
        <title>Phylogenomic resolution of chytrid fungi.</title>
        <authorList>
            <person name="Stajich J.E."/>
            <person name="Amses K."/>
            <person name="Simmons R."/>
            <person name="Seto K."/>
            <person name="Myers J."/>
            <person name="Bonds A."/>
            <person name="Quandt C.A."/>
            <person name="Barry K."/>
            <person name="Liu P."/>
            <person name="Grigoriev I."/>
            <person name="Longcore J.E."/>
            <person name="James T.Y."/>
        </authorList>
    </citation>
    <scope>NUCLEOTIDE SEQUENCE</scope>
    <source>
        <strain evidence="8">PLAUS21</strain>
    </source>
</reference>
<feature type="domain" description="Peptidase A1" evidence="7">
    <location>
        <begin position="67"/>
        <end position="380"/>
    </location>
</feature>